<dbReference type="eggNOG" id="COG4542">
    <property type="taxonomic scope" value="Bacteria"/>
</dbReference>
<dbReference type="GO" id="GO:0016301">
    <property type="term" value="F:kinase activity"/>
    <property type="evidence" value="ECO:0007669"/>
    <property type="project" value="UniProtKB-KW"/>
</dbReference>
<evidence type="ECO:0000313" key="2">
    <source>
        <dbReference type="Proteomes" id="UP000005801"/>
    </source>
</evidence>
<dbReference type="EMBL" id="ABCS01000007">
    <property type="protein sequence ID" value="EDM80848.1"/>
    <property type="molecule type" value="Genomic_DNA"/>
</dbReference>
<dbReference type="SUPFAM" id="SSF54211">
    <property type="entry name" value="Ribosomal protein S5 domain 2-like"/>
    <property type="match status" value="1"/>
</dbReference>
<sequence>MRTDAIFGGAADSSQFFLPRARERASRYGAIKLTELIQDHRRGELVPMPWPELCGVQARLAPSPGIVVREGAVRLWKSERLVRRLFAHFELGTTEIGLEVRVSNPVAPGKGAATSTVNMRLVAEAVAELYGLPLDARWLVRELATIEATDAIIPDGRTCVWDFRRARQASPLYTLPPGVYLGVVPRAATLDTEALERKGRPRYTRAERASLSTAFTSIGAVLRRRDLERLAQLATRSAEINHRYIPNPSVEALETLRARGAILGYAVAHSGTAALALAAPGTFVDSREALREAFEGRDVELRGFEYRLEHDTLPFLIGAGRELWRP</sequence>
<protein>
    <submittedName>
        <fullName evidence="1">GHMP kinase</fullName>
    </submittedName>
</protein>
<organism evidence="1 2">
    <name type="scientific">Plesiocystis pacifica SIR-1</name>
    <dbReference type="NCBI Taxonomy" id="391625"/>
    <lineage>
        <taxon>Bacteria</taxon>
        <taxon>Pseudomonadati</taxon>
        <taxon>Myxococcota</taxon>
        <taxon>Polyangia</taxon>
        <taxon>Nannocystales</taxon>
        <taxon>Nannocystaceae</taxon>
        <taxon>Plesiocystis</taxon>
    </lineage>
</organism>
<dbReference type="Proteomes" id="UP000005801">
    <property type="component" value="Unassembled WGS sequence"/>
</dbReference>
<comment type="caution">
    <text evidence="1">The sequence shown here is derived from an EMBL/GenBank/DDBJ whole genome shotgun (WGS) entry which is preliminary data.</text>
</comment>
<gene>
    <name evidence="1" type="ORF">PPSIR1_28098</name>
</gene>
<dbReference type="STRING" id="391625.PPSIR1_28098"/>
<dbReference type="AlphaFoldDB" id="A6FZP2"/>
<evidence type="ECO:0000313" key="1">
    <source>
        <dbReference type="EMBL" id="EDM80848.1"/>
    </source>
</evidence>
<accession>A6FZP2</accession>
<name>A6FZP2_9BACT</name>
<dbReference type="InterPro" id="IPR020568">
    <property type="entry name" value="Ribosomal_Su5_D2-typ_SF"/>
</dbReference>
<dbReference type="RefSeq" id="WP_006969941.1">
    <property type="nucleotide sequence ID" value="NZ_ABCS01000007.1"/>
</dbReference>
<proteinExistence type="predicted"/>
<reference evidence="1 2" key="1">
    <citation type="submission" date="2007-06" db="EMBL/GenBank/DDBJ databases">
        <authorList>
            <person name="Shimkets L."/>
            <person name="Ferriera S."/>
            <person name="Johnson J."/>
            <person name="Kravitz S."/>
            <person name="Beeson K."/>
            <person name="Sutton G."/>
            <person name="Rogers Y.-H."/>
            <person name="Friedman R."/>
            <person name="Frazier M."/>
            <person name="Venter J.C."/>
        </authorList>
    </citation>
    <scope>NUCLEOTIDE SEQUENCE [LARGE SCALE GENOMIC DNA]</scope>
    <source>
        <strain evidence="1 2">SIR-1</strain>
    </source>
</reference>
<keyword evidence="1" id="KW-0418">Kinase</keyword>
<keyword evidence="1" id="KW-0808">Transferase</keyword>
<keyword evidence="2" id="KW-1185">Reference proteome</keyword>